<evidence type="ECO:0000313" key="2">
    <source>
        <dbReference type="EMBL" id="KAK1360418.1"/>
    </source>
</evidence>
<dbReference type="Proteomes" id="UP001237642">
    <property type="component" value="Unassembled WGS sequence"/>
</dbReference>
<name>A0AAD8H632_9APIA</name>
<reference evidence="2" key="1">
    <citation type="submission" date="2023-02" db="EMBL/GenBank/DDBJ databases">
        <title>Genome of toxic invasive species Heracleum sosnowskyi carries increased number of genes despite the absence of recent whole-genome duplications.</title>
        <authorList>
            <person name="Schelkunov M."/>
            <person name="Shtratnikova V."/>
            <person name="Makarenko M."/>
            <person name="Klepikova A."/>
            <person name="Omelchenko D."/>
            <person name="Novikova G."/>
            <person name="Obukhova E."/>
            <person name="Bogdanov V."/>
            <person name="Penin A."/>
            <person name="Logacheva M."/>
        </authorList>
    </citation>
    <scope>NUCLEOTIDE SEQUENCE</scope>
    <source>
        <strain evidence="2">Hsosn_3</strain>
        <tissue evidence="2">Leaf</tissue>
    </source>
</reference>
<organism evidence="2 3">
    <name type="scientific">Heracleum sosnowskyi</name>
    <dbReference type="NCBI Taxonomy" id="360622"/>
    <lineage>
        <taxon>Eukaryota</taxon>
        <taxon>Viridiplantae</taxon>
        <taxon>Streptophyta</taxon>
        <taxon>Embryophyta</taxon>
        <taxon>Tracheophyta</taxon>
        <taxon>Spermatophyta</taxon>
        <taxon>Magnoliopsida</taxon>
        <taxon>eudicotyledons</taxon>
        <taxon>Gunneridae</taxon>
        <taxon>Pentapetalae</taxon>
        <taxon>asterids</taxon>
        <taxon>campanulids</taxon>
        <taxon>Apiales</taxon>
        <taxon>Apiaceae</taxon>
        <taxon>Apioideae</taxon>
        <taxon>apioid superclade</taxon>
        <taxon>Tordylieae</taxon>
        <taxon>Tordyliinae</taxon>
        <taxon>Heracleum</taxon>
    </lineage>
</organism>
<evidence type="ECO:0000313" key="3">
    <source>
        <dbReference type="Proteomes" id="UP001237642"/>
    </source>
</evidence>
<keyword evidence="3" id="KW-1185">Reference proteome</keyword>
<reference evidence="2" key="2">
    <citation type="submission" date="2023-05" db="EMBL/GenBank/DDBJ databases">
        <authorList>
            <person name="Schelkunov M.I."/>
        </authorList>
    </citation>
    <scope>NUCLEOTIDE SEQUENCE</scope>
    <source>
        <strain evidence="2">Hsosn_3</strain>
        <tissue evidence="2">Leaf</tissue>
    </source>
</reference>
<comment type="caution">
    <text evidence="2">The sequence shown here is derived from an EMBL/GenBank/DDBJ whole genome shotgun (WGS) entry which is preliminary data.</text>
</comment>
<dbReference type="PANTHER" id="PTHR35123:SF2">
    <property type="entry name" value="UBIQUITIN CARBOXYL-TERMINAL HYDROLASE-LIKE PROTEIN"/>
    <property type="match status" value="1"/>
</dbReference>
<sequence>MSDPHQDLPNSGGDDKGGGGFCRETVRQNVCEKQGRVPLFRFRKLRRKNKLPSSQSKCCCFVRRKENVGGGCFMCFRTSPGDDSPVTSDPNSPNFTFELVRSMIENNDFYCKECNTHFDLEGDSKSCEG</sequence>
<evidence type="ECO:0000256" key="1">
    <source>
        <dbReference type="SAM" id="MobiDB-lite"/>
    </source>
</evidence>
<protein>
    <submittedName>
        <fullName evidence="2">Uncharacterized protein</fullName>
    </submittedName>
</protein>
<dbReference type="AlphaFoldDB" id="A0AAD8H632"/>
<dbReference type="EMBL" id="JAUIZM010000010">
    <property type="protein sequence ID" value="KAK1360418.1"/>
    <property type="molecule type" value="Genomic_DNA"/>
</dbReference>
<dbReference type="PANTHER" id="PTHR35123">
    <property type="entry name" value="OS07G0633900 PROTEIN-RELATED"/>
    <property type="match status" value="1"/>
</dbReference>
<feature type="region of interest" description="Disordered" evidence="1">
    <location>
        <begin position="1"/>
        <end position="21"/>
    </location>
</feature>
<accession>A0AAD8H632</accession>
<proteinExistence type="predicted"/>
<gene>
    <name evidence="2" type="ORF">POM88_044892</name>
</gene>